<comment type="caution">
    <text evidence="1">The sequence shown here is derived from an EMBL/GenBank/DDBJ whole genome shotgun (WGS) entry which is preliminary data.</text>
</comment>
<gene>
    <name evidence="1" type="ORF">OR16_13069</name>
</gene>
<organism evidence="1 2">
    <name type="scientific">Cupriavidus basilensis OR16</name>
    <dbReference type="NCBI Taxonomy" id="1127483"/>
    <lineage>
        <taxon>Bacteria</taxon>
        <taxon>Pseudomonadati</taxon>
        <taxon>Pseudomonadota</taxon>
        <taxon>Betaproteobacteria</taxon>
        <taxon>Burkholderiales</taxon>
        <taxon>Burkholderiaceae</taxon>
        <taxon>Cupriavidus</taxon>
    </lineage>
</organism>
<proteinExistence type="predicted"/>
<evidence type="ECO:0000313" key="1">
    <source>
        <dbReference type="EMBL" id="EHP42585.1"/>
    </source>
</evidence>
<accession>H1S4A2</accession>
<dbReference type="AlphaFoldDB" id="H1S4A2"/>
<evidence type="ECO:0000313" key="2">
    <source>
        <dbReference type="Proteomes" id="UP000005808"/>
    </source>
</evidence>
<sequence>MARRFCGIMAGMTSAVPSPTPARPACDHCLALAADSRRREPHDRLALKHTAPLVSQSAAGVPFSMLTFTCRECGTVWRLYDRANELFVSWVPDRALGRGADRIK</sequence>
<dbReference type="Proteomes" id="UP000005808">
    <property type="component" value="Unassembled WGS sequence"/>
</dbReference>
<dbReference type="EMBL" id="AHJE01000030">
    <property type="protein sequence ID" value="EHP42585.1"/>
    <property type="molecule type" value="Genomic_DNA"/>
</dbReference>
<reference evidence="1 2" key="1">
    <citation type="journal article" date="2012" name="J. Bacteriol.">
        <title>De Novo Genome Project of Cupriavidus basilensis OR16.</title>
        <authorList>
            <person name="Cserhati M."/>
            <person name="Kriszt B."/>
            <person name="Szoboszlay S."/>
            <person name="Toth A."/>
            <person name="Szabo I."/>
            <person name="Tancsics A."/>
            <person name="Nagy I."/>
            <person name="Horvath B."/>
            <person name="Nagy I."/>
            <person name="Kukolya J."/>
        </authorList>
    </citation>
    <scope>NUCLEOTIDE SEQUENCE [LARGE SCALE GENOMIC DNA]</scope>
    <source>
        <strain evidence="1 2">OR16</strain>
    </source>
</reference>
<name>H1S4A2_9BURK</name>
<protein>
    <submittedName>
        <fullName evidence="1">Uncharacterized protein</fullName>
    </submittedName>
</protein>
<dbReference type="PATRIC" id="fig|1127483.3.peg.2623"/>